<keyword evidence="4" id="KW-1185">Reference proteome</keyword>
<dbReference type="Pfam" id="PF02469">
    <property type="entry name" value="Fasciclin"/>
    <property type="match status" value="1"/>
</dbReference>
<accession>A0A409XEZ2</accession>
<proteinExistence type="predicted"/>
<dbReference type="PANTHER" id="PTHR28156">
    <property type="entry name" value="FAS1 DOMAIN-CONTAINING PROTEIN YDR262W"/>
    <property type="match status" value="1"/>
</dbReference>
<evidence type="ECO:0000313" key="3">
    <source>
        <dbReference type="EMBL" id="PPQ89359.1"/>
    </source>
</evidence>
<keyword evidence="1" id="KW-0732">Signal</keyword>
<dbReference type="PROSITE" id="PS50213">
    <property type="entry name" value="FAS1"/>
    <property type="match status" value="1"/>
</dbReference>
<dbReference type="SUPFAM" id="SSF82153">
    <property type="entry name" value="FAS1 domain"/>
    <property type="match status" value="1"/>
</dbReference>
<evidence type="ECO:0000313" key="4">
    <source>
        <dbReference type="Proteomes" id="UP000283269"/>
    </source>
</evidence>
<dbReference type="InterPro" id="IPR040200">
    <property type="entry name" value="Mug57-like"/>
</dbReference>
<evidence type="ECO:0000259" key="2">
    <source>
        <dbReference type="PROSITE" id="PS50213"/>
    </source>
</evidence>
<protein>
    <recommendedName>
        <fullName evidence="2">FAS1 domain-containing protein</fullName>
    </recommendedName>
</protein>
<sequence length="170" mass="18902">MASEPEYVPQTTTQPTLSDLLTIEPSASIFYSYARELEMSTMLSDKDAKLTLFVPTNKAVMSLARKPHQGPEANVEIELSEEQFHNRAKKHVERWVSAHIVPEYPLSFDSNEHATLLDEKSISFKPMSAKVGGHGAEWSRVTLDNGANIVSKKEGLNGDLYLIDGTILLD</sequence>
<dbReference type="InterPro" id="IPR036378">
    <property type="entry name" value="FAS1_dom_sf"/>
</dbReference>
<dbReference type="InParanoid" id="A0A409XEZ2"/>
<dbReference type="PANTHER" id="PTHR28156:SF1">
    <property type="entry name" value="FAS1 DOMAIN-CONTAINING PROTEIN YDR262W"/>
    <property type="match status" value="1"/>
</dbReference>
<evidence type="ECO:0000256" key="1">
    <source>
        <dbReference type="ARBA" id="ARBA00022729"/>
    </source>
</evidence>
<dbReference type="AlphaFoldDB" id="A0A409XEZ2"/>
<name>A0A409XEZ2_PSICY</name>
<reference evidence="3 4" key="1">
    <citation type="journal article" date="2018" name="Evol. Lett.">
        <title>Horizontal gene cluster transfer increased hallucinogenic mushroom diversity.</title>
        <authorList>
            <person name="Reynolds H.T."/>
            <person name="Vijayakumar V."/>
            <person name="Gluck-Thaler E."/>
            <person name="Korotkin H.B."/>
            <person name="Matheny P.B."/>
            <person name="Slot J.C."/>
        </authorList>
    </citation>
    <scope>NUCLEOTIDE SEQUENCE [LARGE SCALE GENOMIC DNA]</scope>
    <source>
        <strain evidence="3 4">2631</strain>
    </source>
</reference>
<comment type="caution">
    <text evidence="3">The sequence shown here is derived from an EMBL/GenBank/DDBJ whole genome shotgun (WGS) entry which is preliminary data.</text>
</comment>
<feature type="domain" description="FAS1" evidence="2">
    <location>
        <begin position="14"/>
        <end position="167"/>
    </location>
</feature>
<dbReference type="Gene3D" id="2.30.180.10">
    <property type="entry name" value="FAS1 domain"/>
    <property type="match status" value="1"/>
</dbReference>
<dbReference type="InterPro" id="IPR000782">
    <property type="entry name" value="FAS1_domain"/>
</dbReference>
<dbReference type="Proteomes" id="UP000283269">
    <property type="component" value="Unassembled WGS sequence"/>
</dbReference>
<organism evidence="3 4">
    <name type="scientific">Psilocybe cyanescens</name>
    <dbReference type="NCBI Taxonomy" id="93625"/>
    <lineage>
        <taxon>Eukaryota</taxon>
        <taxon>Fungi</taxon>
        <taxon>Dikarya</taxon>
        <taxon>Basidiomycota</taxon>
        <taxon>Agaricomycotina</taxon>
        <taxon>Agaricomycetes</taxon>
        <taxon>Agaricomycetidae</taxon>
        <taxon>Agaricales</taxon>
        <taxon>Agaricineae</taxon>
        <taxon>Strophariaceae</taxon>
        <taxon>Psilocybe</taxon>
    </lineage>
</organism>
<dbReference type="EMBL" id="NHYD01001902">
    <property type="protein sequence ID" value="PPQ89359.1"/>
    <property type="molecule type" value="Genomic_DNA"/>
</dbReference>
<dbReference type="OrthoDB" id="5551751at2759"/>
<dbReference type="STRING" id="93625.A0A409XEZ2"/>
<gene>
    <name evidence="3" type="ORF">CVT25_003199</name>
</gene>